<dbReference type="InterPro" id="IPR029058">
    <property type="entry name" value="AB_hydrolase_fold"/>
</dbReference>
<feature type="domain" description="AB hydrolase-1" evidence="1">
    <location>
        <begin position="8"/>
        <end position="211"/>
    </location>
</feature>
<protein>
    <submittedName>
        <fullName evidence="2">Pimeloyl-ACP methyl ester carboxylesterase</fullName>
    </submittedName>
</protein>
<dbReference type="STRING" id="1550231.SAMN05660662_1034"/>
<dbReference type="SUPFAM" id="SSF53474">
    <property type="entry name" value="alpha/beta-Hydrolases"/>
    <property type="match status" value="1"/>
</dbReference>
<dbReference type="PANTHER" id="PTHR43689">
    <property type="entry name" value="HYDROLASE"/>
    <property type="match status" value="1"/>
</dbReference>
<organism evidence="2 3">
    <name type="scientific">Blastococcus aurantiacus</name>
    <dbReference type="NCBI Taxonomy" id="1550231"/>
    <lineage>
        <taxon>Bacteria</taxon>
        <taxon>Bacillati</taxon>
        <taxon>Actinomycetota</taxon>
        <taxon>Actinomycetes</taxon>
        <taxon>Geodermatophilales</taxon>
        <taxon>Geodermatophilaceae</taxon>
        <taxon>Blastococcus</taxon>
    </lineage>
</organism>
<proteinExistence type="predicted"/>
<name>A0A1G7I722_9ACTN</name>
<dbReference type="Pfam" id="PF12697">
    <property type="entry name" value="Abhydrolase_6"/>
    <property type="match status" value="1"/>
</dbReference>
<accession>A0A1G7I722</accession>
<keyword evidence="3" id="KW-1185">Reference proteome</keyword>
<dbReference type="Proteomes" id="UP000199406">
    <property type="component" value="Unassembled WGS sequence"/>
</dbReference>
<evidence type="ECO:0000313" key="2">
    <source>
        <dbReference type="EMBL" id="SDF08403.1"/>
    </source>
</evidence>
<dbReference type="InterPro" id="IPR000073">
    <property type="entry name" value="AB_hydrolase_1"/>
</dbReference>
<reference evidence="3" key="1">
    <citation type="submission" date="2016-10" db="EMBL/GenBank/DDBJ databases">
        <authorList>
            <person name="Varghese N."/>
            <person name="Submissions S."/>
        </authorList>
    </citation>
    <scope>NUCLEOTIDE SEQUENCE [LARGE SCALE GENOMIC DNA]</scope>
    <source>
        <strain evidence="3">DSM 44268</strain>
    </source>
</reference>
<dbReference type="EMBL" id="FNBT01000001">
    <property type="protein sequence ID" value="SDF08403.1"/>
    <property type="molecule type" value="Genomic_DNA"/>
</dbReference>
<dbReference type="Gene3D" id="3.40.50.1820">
    <property type="entry name" value="alpha/beta hydrolase"/>
    <property type="match status" value="1"/>
</dbReference>
<dbReference type="OrthoDB" id="9769541at2"/>
<dbReference type="AlphaFoldDB" id="A0A1G7I722"/>
<evidence type="ECO:0000313" key="3">
    <source>
        <dbReference type="Proteomes" id="UP000199406"/>
    </source>
</evidence>
<gene>
    <name evidence="2" type="ORF">SAMN05660662_1034</name>
</gene>
<evidence type="ECO:0000259" key="1">
    <source>
        <dbReference type="Pfam" id="PF12697"/>
    </source>
</evidence>
<dbReference type="GO" id="GO:0003824">
    <property type="term" value="F:catalytic activity"/>
    <property type="evidence" value="ECO:0007669"/>
    <property type="project" value="UniProtKB-ARBA"/>
</dbReference>
<dbReference type="PANTHER" id="PTHR43689:SF8">
    <property type="entry name" value="ALPHA_BETA-HYDROLASES SUPERFAMILY PROTEIN"/>
    <property type="match status" value="1"/>
</dbReference>
<dbReference type="RefSeq" id="WP_091763955.1">
    <property type="nucleotide sequence ID" value="NZ_FNBT01000001.1"/>
</dbReference>
<sequence>MSTAPARVVVVPGLGLDERSWSGVLDRLPASVPATVLHLPGMGRRKPVPALETLAGEVRSRLGDGPVVLVGHSQSCQVVVAVAQRDERVAAVVLLGPTTDPRLRRLPGLVAAWVRTAVGEPWWQVPRILAQWLHTGPRAMRALWRRTAPDRIELRLPGVAVPVTVVRGTRDALCPADWATSLARAAPRGRLVELPGAAHMTPQTHPAEVVALLVR</sequence>